<reference evidence="5 6" key="1">
    <citation type="submission" date="2018-10" db="EMBL/GenBank/DDBJ databases">
        <title>Draft genome sequence of Bacillus salarius IM0101, isolated from a hypersaline soil in Inner Mongolia, China.</title>
        <authorList>
            <person name="Yamprayoonswat W."/>
            <person name="Boonvisut S."/>
            <person name="Jumpathong W."/>
            <person name="Sittihan S."/>
            <person name="Ruangsuj P."/>
            <person name="Wanthongcharoen S."/>
            <person name="Thongpramul N."/>
            <person name="Pimmason S."/>
            <person name="Yu B."/>
            <person name="Yasawong M."/>
        </authorList>
    </citation>
    <scope>NUCLEOTIDE SEQUENCE [LARGE SCALE GENOMIC DNA]</scope>
    <source>
        <strain evidence="5 6">IM0101</strain>
    </source>
</reference>
<sequence>MKIRYRLLMKPKECCGRCGERRKQMKIEKLHIYGFGKFQDKMIDFHSPMHFIQGENEAGKSTIRAFIQAVLFGFPSKRENALRYEPKTGNHYGGSLTVRLENGEQATIERLAKRKAAGEVTVYTEDGKQFGEEWLQAALGNMDRGIFQGIFCFGLEGLSEIQHLKGEELNKYIYEAGMTGTKHIAQMEKNIEDDLNTLFKPKGQKPIINKDIKNLHDQRLRLREWEKQFEQYDGLVEEKEQLVQQLEACKQQKKQINNEKEHLNRKQTFLQFLNEKKNIEQHLESLGAFKDVSLENEEEWKAQHQKYEEAAQQLEEAQLTRQKLESKYQGAALNWPVLHHSQTFAALKERIPVYRKYVEDDNRVRFTIEQKQAKLTEKQERLGELYDNGLSASVTTISAEKDLQQIINKGKERKERLRLVEEQWQQQKEKTAFSQTDFDKMKESKRPQEEREKSEDIIFHYEENPRSAAFWANPIIILQLSTSIFFTLGIWEMITGHWLMGMITFGAGVAAAVLWYIQHQQGRKEPKDSSVYSKHKALVEEDQRLDALIRECEWQLERERNAEQSLKHTLEEETARWESLQTELRNWSTTYNFPLTPSMSSAESFFQTVKEWKELVHDIKNAEKEKAGISEKMEDIQTDMMRLSEQVNVSFGGVEETLPVLQNVFEKEEQRDIAFRQTEKNWSDIVQQINYYETISQRAEQAIHQLYQRTGTAGKDAFFQALQQKKKYADWENKLEWLQHQLQAHLSKEESVDGWMEEIKNDSQTPEDELQMKEEEAAAVDQTEQELNRKLAEIDQKQKQIEDGGTYAEELQGFEEYRQIFQENTHKWLVLKTAKKILRQAKSVYEKERQPEVIQQASSYFSYITQSNYTRLFAPVGEEKFIVEDKQGQWFSPVELSRGTAEQLYLSLRLALAENYSHNQTLPLIMDDPFVNFDHERQELAFQLLQTICSHRQIVYFTCDSLPREVQTSGMIHPLV</sequence>
<feature type="transmembrane region" description="Helical" evidence="3">
    <location>
        <begin position="470"/>
        <end position="491"/>
    </location>
</feature>
<evidence type="ECO:0000313" key="6">
    <source>
        <dbReference type="Proteomes" id="UP000275076"/>
    </source>
</evidence>
<keyword evidence="1" id="KW-0175">Coiled coil</keyword>
<feature type="coiled-coil region" evidence="1">
    <location>
        <begin position="297"/>
        <end position="334"/>
    </location>
</feature>
<dbReference type="InterPro" id="IPR027417">
    <property type="entry name" value="P-loop_NTPase"/>
</dbReference>
<dbReference type="Pfam" id="PF13514">
    <property type="entry name" value="AAA_27"/>
    <property type="match status" value="1"/>
</dbReference>
<feature type="domain" description="YhaN AAA" evidence="4">
    <location>
        <begin position="25"/>
        <end position="226"/>
    </location>
</feature>
<dbReference type="PANTHER" id="PTHR41259:SF1">
    <property type="entry name" value="DOUBLE-STRAND BREAK REPAIR RAD50 ATPASE, PUTATIVE-RELATED"/>
    <property type="match status" value="1"/>
</dbReference>
<accession>A0A3R9R8C7</accession>
<dbReference type="EMBL" id="RBVX01000064">
    <property type="protein sequence ID" value="RSL29492.1"/>
    <property type="molecule type" value="Genomic_DNA"/>
</dbReference>
<feature type="coiled-coil region" evidence="1">
    <location>
        <begin position="222"/>
        <end position="266"/>
    </location>
</feature>
<evidence type="ECO:0000256" key="1">
    <source>
        <dbReference type="SAM" id="Coils"/>
    </source>
</evidence>
<dbReference type="SUPFAM" id="SSF52540">
    <property type="entry name" value="P-loop containing nucleoside triphosphate hydrolases"/>
    <property type="match status" value="1"/>
</dbReference>
<protein>
    <recommendedName>
        <fullName evidence="4">YhaN AAA domain-containing protein</fullName>
    </recommendedName>
</protein>
<dbReference type="Gene3D" id="3.40.50.300">
    <property type="entry name" value="P-loop containing nucleotide triphosphate hydrolases"/>
    <property type="match status" value="2"/>
</dbReference>
<evidence type="ECO:0000256" key="3">
    <source>
        <dbReference type="SAM" id="Phobius"/>
    </source>
</evidence>
<keyword evidence="6" id="KW-1185">Reference proteome</keyword>
<name>A0A3R9R8C7_9BACI</name>
<feature type="transmembrane region" description="Helical" evidence="3">
    <location>
        <begin position="497"/>
        <end position="517"/>
    </location>
</feature>
<keyword evidence="3" id="KW-0812">Transmembrane</keyword>
<dbReference type="InterPro" id="IPR038734">
    <property type="entry name" value="YhaN_AAA"/>
</dbReference>
<dbReference type="Proteomes" id="UP000275076">
    <property type="component" value="Unassembled WGS sequence"/>
</dbReference>
<evidence type="ECO:0000313" key="5">
    <source>
        <dbReference type="EMBL" id="RSL29492.1"/>
    </source>
</evidence>
<evidence type="ECO:0000259" key="4">
    <source>
        <dbReference type="Pfam" id="PF13514"/>
    </source>
</evidence>
<comment type="caution">
    <text evidence="5">The sequence shown here is derived from an EMBL/GenBank/DDBJ whole genome shotgun (WGS) entry which is preliminary data.</text>
</comment>
<feature type="coiled-coil region" evidence="1">
    <location>
        <begin position="728"/>
        <end position="800"/>
    </location>
</feature>
<keyword evidence="3" id="KW-0472">Membrane</keyword>
<dbReference type="AlphaFoldDB" id="A0A3R9R8C7"/>
<gene>
    <name evidence="5" type="ORF">D7Z54_30945</name>
</gene>
<feature type="coiled-coil region" evidence="1">
    <location>
        <begin position="619"/>
        <end position="646"/>
    </location>
</feature>
<keyword evidence="3" id="KW-1133">Transmembrane helix</keyword>
<proteinExistence type="predicted"/>
<evidence type="ECO:0000256" key="2">
    <source>
        <dbReference type="SAM" id="MobiDB-lite"/>
    </source>
</evidence>
<dbReference type="PANTHER" id="PTHR41259">
    <property type="entry name" value="DOUBLE-STRAND BREAK REPAIR RAD50 ATPASE, PUTATIVE-RELATED"/>
    <property type="match status" value="1"/>
</dbReference>
<organism evidence="5 6">
    <name type="scientific">Salibacterium salarium</name>
    <dbReference type="NCBI Taxonomy" id="284579"/>
    <lineage>
        <taxon>Bacteria</taxon>
        <taxon>Bacillati</taxon>
        <taxon>Bacillota</taxon>
        <taxon>Bacilli</taxon>
        <taxon>Bacillales</taxon>
        <taxon>Bacillaceae</taxon>
    </lineage>
</organism>
<feature type="region of interest" description="Disordered" evidence="2">
    <location>
        <begin position="428"/>
        <end position="453"/>
    </location>
</feature>
<dbReference type="OrthoDB" id="9764467at2"/>